<comment type="similarity">
    <text evidence="1 2">Belongs to the cytochrome P450 family.</text>
</comment>
<evidence type="ECO:0000256" key="1">
    <source>
        <dbReference type="ARBA" id="ARBA00010617"/>
    </source>
</evidence>
<keyword evidence="2" id="KW-0349">Heme</keyword>
<evidence type="ECO:0000313" key="4">
    <source>
        <dbReference type="Proteomes" id="UP001447516"/>
    </source>
</evidence>
<dbReference type="CDD" id="cd20625">
    <property type="entry name" value="CYP164-like"/>
    <property type="match status" value="1"/>
</dbReference>
<dbReference type="InterPro" id="IPR002397">
    <property type="entry name" value="Cyt_P450_B"/>
</dbReference>
<gene>
    <name evidence="3" type="ORF">AAH991_32795</name>
</gene>
<dbReference type="InterPro" id="IPR001128">
    <property type="entry name" value="Cyt_P450"/>
</dbReference>
<dbReference type="PANTHER" id="PTHR46696">
    <property type="entry name" value="P450, PUTATIVE (EUROFUNG)-RELATED"/>
    <property type="match status" value="1"/>
</dbReference>
<dbReference type="PRINTS" id="PR00385">
    <property type="entry name" value="P450"/>
</dbReference>
<dbReference type="PANTHER" id="PTHR46696:SF1">
    <property type="entry name" value="CYTOCHROME P450 YJIB-RELATED"/>
    <property type="match status" value="1"/>
</dbReference>
<dbReference type="InterPro" id="IPR036396">
    <property type="entry name" value="Cyt_P450_sf"/>
</dbReference>
<dbReference type="SUPFAM" id="SSF48264">
    <property type="entry name" value="Cytochrome P450"/>
    <property type="match status" value="1"/>
</dbReference>
<name>A0ABV0AZ70_9ACTN</name>
<sequence length="410" mass="45258">MPPIEQLAGPRELVAALVTPEGRQNPYPVYEELRAHGDLLHIRPGLMMALGYAEISHALRSPRLRVQDARSYDVVHPGWRSHASLRGYTDSMLYTNPPDHARLRRLVSKGFSPARVAALRPAIERVTGRLLDRMAGLAAGGTPVDFIAEFASRLPIAVISELLGVPEDDQAWFRRVAKDLTIALEGITNVSRIGVADAAMDELSAYFDELIGRSRREPRDDIVGALVRAHDDGDRLTHDELVGNLMLLLTAGFETTSFLLGHALRLALEQPRHAARLRGEPGFVTGYVEEVLRFESPVQATSRWAETDVDVLGTTVPAGTKLVLVLAAGNRDPRRYTDPGRFDPDRPDVQPLSFGAGAHFCLGAPLSRMEAQIALPTLLRRFPRIAAAEPPTRRDRWVGRGLERFPIVLE</sequence>
<keyword evidence="2" id="KW-0503">Monooxygenase</keyword>
<keyword evidence="2" id="KW-0560">Oxidoreductase</keyword>
<proteinExistence type="inferred from homology"/>
<evidence type="ECO:0000313" key="3">
    <source>
        <dbReference type="EMBL" id="MEN3539928.1"/>
    </source>
</evidence>
<dbReference type="Pfam" id="PF00067">
    <property type="entry name" value="p450"/>
    <property type="match status" value="1"/>
</dbReference>
<reference evidence="3 4" key="1">
    <citation type="submission" date="2024-05" db="EMBL/GenBank/DDBJ databases">
        <title>Microbispora sp.ZYX-F-249.</title>
        <authorList>
            <person name="Xie H."/>
        </authorList>
    </citation>
    <scope>NUCLEOTIDE SEQUENCE [LARGE SCALE GENOMIC DNA]</scope>
    <source>
        <strain evidence="3 4">ZYX-F-249</strain>
    </source>
</reference>
<dbReference type="Proteomes" id="UP001447516">
    <property type="component" value="Unassembled WGS sequence"/>
</dbReference>
<dbReference type="PRINTS" id="PR00359">
    <property type="entry name" value="BP450"/>
</dbReference>
<comment type="caution">
    <text evidence="3">The sequence shown here is derived from an EMBL/GenBank/DDBJ whole genome shotgun (WGS) entry which is preliminary data.</text>
</comment>
<dbReference type="EMBL" id="JBDJAW010000040">
    <property type="protein sequence ID" value="MEN3539928.1"/>
    <property type="molecule type" value="Genomic_DNA"/>
</dbReference>
<keyword evidence="2" id="KW-0479">Metal-binding</keyword>
<dbReference type="Gene3D" id="1.10.630.10">
    <property type="entry name" value="Cytochrome P450"/>
    <property type="match status" value="1"/>
</dbReference>
<dbReference type="PROSITE" id="PS00086">
    <property type="entry name" value="CYTOCHROME_P450"/>
    <property type="match status" value="1"/>
</dbReference>
<keyword evidence="2" id="KW-0408">Iron</keyword>
<accession>A0ABV0AZ70</accession>
<dbReference type="RefSeq" id="WP_346229802.1">
    <property type="nucleotide sequence ID" value="NZ_JBDJAW010000040.1"/>
</dbReference>
<keyword evidence="4" id="KW-1185">Reference proteome</keyword>
<evidence type="ECO:0000256" key="2">
    <source>
        <dbReference type="RuleBase" id="RU000461"/>
    </source>
</evidence>
<dbReference type="InterPro" id="IPR017972">
    <property type="entry name" value="Cyt_P450_CS"/>
</dbReference>
<protein>
    <submittedName>
        <fullName evidence="3">Cytochrome P450</fullName>
    </submittedName>
</protein>
<organism evidence="3 4">
    <name type="scientific">Microbispora maris</name>
    <dbReference type="NCBI Taxonomy" id="3144104"/>
    <lineage>
        <taxon>Bacteria</taxon>
        <taxon>Bacillati</taxon>
        <taxon>Actinomycetota</taxon>
        <taxon>Actinomycetes</taxon>
        <taxon>Streptosporangiales</taxon>
        <taxon>Streptosporangiaceae</taxon>
        <taxon>Microbispora</taxon>
    </lineage>
</organism>